<feature type="region of interest" description="Disordered" evidence="1">
    <location>
        <begin position="1"/>
        <end position="20"/>
    </location>
</feature>
<dbReference type="Proteomes" id="UP000184501">
    <property type="component" value="Unassembled WGS sequence"/>
</dbReference>
<sequence length="78" mass="8424">MTDQDKSGVQRRGGGDGRRRGLDVLTFLAGLVALGAAGYNLTDGKLWFPDWDLRWVLAGGAVAVGLLMLIASLRPRRK</sequence>
<keyword evidence="2" id="KW-1133">Transmembrane helix</keyword>
<protein>
    <submittedName>
        <fullName evidence="3">Uncharacterized protein</fullName>
    </submittedName>
</protein>
<evidence type="ECO:0000256" key="2">
    <source>
        <dbReference type="SAM" id="Phobius"/>
    </source>
</evidence>
<name>A0A1M4T844_STRHI</name>
<evidence type="ECO:0000256" key="1">
    <source>
        <dbReference type="SAM" id="MobiDB-lite"/>
    </source>
</evidence>
<accession>A0A1M4T844</accession>
<keyword evidence="2" id="KW-0812">Transmembrane</keyword>
<feature type="transmembrane region" description="Helical" evidence="2">
    <location>
        <begin position="53"/>
        <end position="73"/>
    </location>
</feature>
<keyword evidence="4" id="KW-1185">Reference proteome</keyword>
<evidence type="ECO:0000313" key="3">
    <source>
        <dbReference type="EMBL" id="SHE40666.1"/>
    </source>
</evidence>
<dbReference type="EMBL" id="FQVN01000001">
    <property type="protein sequence ID" value="SHE40666.1"/>
    <property type="molecule type" value="Genomic_DNA"/>
</dbReference>
<dbReference type="RefSeq" id="WP_073479270.1">
    <property type="nucleotide sequence ID" value="NZ_FQVN01000001.1"/>
</dbReference>
<gene>
    <name evidence="3" type="ORF">SAMN05444320_1017</name>
</gene>
<dbReference type="STRING" id="2017.SAMN05444320_1017"/>
<feature type="transmembrane region" description="Helical" evidence="2">
    <location>
        <begin position="21"/>
        <end position="41"/>
    </location>
</feature>
<keyword evidence="2" id="KW-0472">Membrane</keyword>
<proteinExistence type="predicted"/>
<dbReference type="AlphaFoldDB" id="A0A1M4T844"/>
<organism evidence="3 4">
    <name type="scientific">Streptoalloteichus hindustanus</name>
    <dbReference type="NCBI Taxonomy" id="2017"/>
    <lineage>
        <taxon>Bacteria</taxon>
        <taxon>Bacillati</taxon>
        <taxon>Actinomycetota</taxon>
        <taxon>Actinomycetes</taxon>
        <taxon>Pseudonocardiales</taxon>
        <taxon>Pseudonocardiaceae</taxon>
        <taxon>Streptoalloteichus</taxon>
    </lineage>
</organism>
<evidence type="ECO:0000313" key="4">
    <source>
        <dbReference type="Proteomes" id="UP000184501"/>
    </source>
</evidence>
<reference evidence="3 4" key="1">
    <citation type="submission" date="2016-11" db="EMBL/GenBank/DDBJ databases">
        <authorList>
            <person name="Jaros S."/>
            <person name="Januszkiewicz K."/>
            <person name="Wedrychowicz H."/>
        </authorList>
    </citation>
    <scope>NUCLEOTIDE SEQUENCE [LARGE SCALE GENOMIC DNA]</scope>
    <source>
        <strain evidence="3 4">DSM 44523</strain>
    </source>
</reference>